<name>A0A016T4D3_9BILA</name>
<evidence type="ECO:0008006" key="7">
    <source>
        <dbReference type="Google" id="ProtNLM"/>
    </source>
</evidence>
<gene>
    <name evidence="5" type="primary">Acey_s0139.g2100</name>
    <name evidence="5" type="synonym">Acey-pqn-48</name>
    <name evidence="5" type="ORF">Y032_0139g2100</name>
</gene>
<dbReference type="PANTHER" id="PTHR13234:SF11">
    <property type="entry name" value="PRION-LIKE-(Q_N-RICH)-DOMAIN-BEARING PROTEIN"/>
    <property type="match status" value="1"/>
</dbReference>
<keyword evidence="3" id="KW-0175">Coiled coil</keyword>
<dbReference type="Proteomes" id="UP000024635">
    <property type="component" value="Unassembled WGS sequence"/>
</dbReference>
<sequence>MYSYSTAAITLLLFVDYTLTAYHNTHNAHYSHSYHPKVAPYPVKAYQTYYPSSPSHHYTNQPTHHYCNIPPDLWCDSPQSAQQCGVQRQCDALRFHKRRPIKITLIYEALCPYCQKFISNQLGSMYQQYKDHLELELVPWGNSRILREKRILSEFEALRKKLEQEAADEIHAQQERLARLAREQEEQSAKERAEERHPTLQVKWMPTSDSDYNEESLRKIYETYGTILTITPIRTTKKGARLCVVEFDASLVEMGAELEVGKDGPEISGAFLAHAFSSSSEKTDMPLDNKPFAVEDIWPMILPSGC</sequence>
<dbReference type="EMBL" id="JARK01001475">
    <property type="protein sequence ID" value="EYB97565.1"/>
    <property type="molecule type" value="Genomic_DNA"/>
</dbReference>
<evidence type="ECO:0000256" key="2">
    <source>
        <dbReference type="ARBA" id="ARBA00023180"/>
    </source>
</evidence>
<proteinExistence type="inferred from homology"/>
<accession>A0A016T4D3</accession>
<dbReference type="CDD" id="cd22249">
    <property type="entry name" value="UDM1_RNF168_RNF169-like"/>
    <property type="match status" value="1"/>
</dbReference>
<evidence type="ECO:0000256" key="4">
    <source>
        <dbReference type="SAM" id="SignalP"/>
    </source>
</evidence>
<keyword evidence="6" id="KW-1185">Reference proteome</keyword>
<dbReference type="STRING" id="53326.A0A016T4D3"/>
<evidence type="ECO:0000256" key="3">
    <source>
        <dbReference type="SAM" id="Coils"/>
    </source>
</evidence>
<dbReference type="InterPro" id="IPR004911">
    <property type="entry name" value="Interferon-induced_GILT"/>
</dbReference>
<organism evidence="5 6">
    <name type="scientific">Ancylostoma ceylanicum</name>
    <dbReference type="NCBI Taxonomy" id="53326"/>
    <lineage>
        <taxon>Eukaryota</taxon>
        <taxon>Metazoa</taxon>
        <taxon>Ecdysozoa</taxon>
        <taxon>Nematoda</taxon>
        <taxon>Chromadorea</taxon>
        <taxon>Rhabditida</taxon>
        <taxon>Rhabditina</taxon>
        <taxon>Rhabditomorpha</taxon>
        <taxon>Strongyloidea</taxon>
        <taxon>Ancylostomatidae</taxon>
        <taxon>Ancylostomatinae</taxon>
        <taxon>Ancylostoma</taxon>
    </lineage>
</organism>
<dbReference type="Gene3D" id="3.30.70.330">
    <property type="match status" value="1"/>
</dbReference>
<comment type="similarity">
    <text evidence="1">Belongs to the GILT family.</text>
</comment>
<dbReference type="InterPro" id="IPR012677">
    <property type="entry name" value="Nucleotide-bd_a/b_plait_sf"/>
</dbReference>
<feature type="coiled-coil region" evidence="3">
    <location>
        <begin position="145"/>
        <end position="194"/>
    </location>
</feature>
<reference evidence="6" key="1">
    <citation type="journal article" date="2015" name="Nat. Genet.">
        <title>The genome and transcriptome of the zoonotic hookworm Ancylostoma ceylanicum identify infection-specific gene families.</title>
        <authorList>
            <person name="Schwarz E.M."/>
            <person name="Hu Y."/>
            <person name="Antoshechkin I."/>
            <person name="Miller M.M."/>
            <person name="Sternberg P.W."/>
            <person name="Aroian R.V."/>
        </authorList>
    </citation>
    <scope>NUCLEOTIDE SEQUENCE</scope>
    <source>
        <strain evidence="6">HY135</strain>
    </source>
</reference>
<keyword evidence="4" id="KW-0732">Signal</keyword>
<dbReference type="OrthoDB" id="958254at2759"/>
<feature type="chain" id="PRO_5001487589" description="RRM domain-containing protein" evidence="4">
    <location>
        <begin position="21"/>
        <end position="306"/>
    </location>
</feature>
<dbReference type="Pfam" id="PF03227">
    <property type="entry name" value="GILT"/>
    <property type="match status" value="1"/>
</dbReference>
<evidence type="ECO:0000313" key="5">
    <source>
        <dbReference type="EMBL" id="EYB97565.1"/>
    </source>
</evidence>
<evidence type="ECO:0000313" key="6">
    <source>
        <dbReference type="Proteomes" id="UP000024635"/>
    </source>
</evidence>
<dbReference type="PANTHER" id="PTHR13234">
    <property type="entry name" value="GAMMA-INTERFERON INDUCIBLE LYSOSOMAL THIOL REDUCTASE GILT"/>
    <property type="match status" value="1"/>
</dbReference>
<evidence type="ECO:0000256" key="1">
    <source>
        <dbReference type="ARBA" id="ARBA00005679"/>
    </source>
</evidence>
<protein>
    <recommendedName>
        <fullName evidence="7">RRM domain-containing protein</fullName>
    </recommendedName>
</protein>
<feature type="signal peptide" evidence="4">
    <location>
        <begin position="1"/>
        <end position="20"/>
    </location>
</feature>
<dbReference type="AlphaFoldDB" id="A0A016T4D3"/>
<comment type="caution">
    <text evidence="5">The sequence shown here is derived from an EMBL/GenBank/DDBJ whole genome shotgun (WGS) entry which is preliminary data.</text>
</comment>
<keyword evidence="2" id="KW-0325">Glycoprotein</keyword>
<dbReference type="GO" id="GO:0016671">
    <property type="term" value="F:oxidoreductase activity, acting on a sulfur group of donors, disulfide as acceptor"/>
    <property type="evidence" value="ECO:0007669"/>
    <property type="project" value="InterPro"/>
</dbReference>